<sequence length="504" mass="50082">MGGDGAVDGLTVTSGAATSVETDAVRLESVRLSAVAHVVDEWAVRATGVLERSRVDPCGGPALAPDAARAAIALARDRLGAVARGAARRATDLGASAAGYERAELLADVGRRIAAGIIGSAAPAFALAAASGASIALGPAWLVSQLVSAVDGRAAVDAALEGLVLERGLPMLSDPAFVSLVRAAADGTDEVIAGLLGSEALFVAGGALEAPENARLLLAAAGVVGLASGGRALRETPVEVRRVDIAPGRDGRPAGIAPPPRGVGDLADRIPSGGADAPQVRIERYAGPDGPRWIVYSAGTKDFGLEPAAQPYDMTSNLHAVAGASSLPLAVDLAAGERAVRDAMSQAGVRPGDELVVVGHSGGGIIAANLAADPDLHVVAAVNLGGPAAQVDTGEVPMLSVTHAEDLVPATGGSGVASASRIDVERSVGAIAPQPGSPVPAHALREYRATAELVDASDDPRLADFRRTLAGFTDGGAAEATLWRAMRVPAASAAGVSAPTGTGP</sequence>
<accession>A0ABN2UA57</accession>
<dbReference type="Proteomes" id="UP001501196">
    <property type="component" value="Unassembled WGS sequence"/>
</dbReference>
<dbReference type="SUPFAM" id="SSF53474">
    <property type="entry name" value="alpha/beta-Hydrolases"/>
    <property type="match status" value="1"/>
</dbReference>
<evidence type="ECO:0008006" key="3">
    <source>
        <dbReference type="Google" id="ProtNLM"/>
    </source>
</evidence>
<proteinExistence type="predicted"/>
<organism evidence="1 2">
    <name type="scientific">Agromyces tropicus</name>
    <dbReference type="NCBI Taxonomy" id="555371"/>
    <lineage>
        <taxon>Bacteria</taxon>
        <taxon>Bacillati</taxon>
        <taxon>Actinomycetota</taxon>
        <taxon>Actinomycetes</taxon>
        <taxon>Micrococcales</taxon>
        <taxon>Microbacteriaceae</taxon>
        <taxon>Agromyces</taxon>
    </lineage>
</organism>
<dbReference type="RefSeq" id="WP_344371372.1">
    <property type="nucleotide sequence ID" value="NZ_BAAAPW010000002.1"/>
</dbReference>
<name>A0ABN2UA57_9MICO</name>
<evidence type="ECO:0000313" key="2">
    <source>
        <dbReference type="Proteomes" id="UP001501196"/>
    </source>
</evidence>
<comment type="caution">
    <text evidence="1">The sequence shown here is derived from an EMBL/GenBank/DDBJ whole genome shotgun (WGS) entry which is preliminary data.</text>
</comment>
<dbReference type="EMBL" id="BAAAPW010000002">
    <property type="protein sequence ID" value="GAA2032295.1"/>
    <property type="molecule type" value="Genomic_DNA"/>
</dbReference>
<dbReference type="Gene3D" id="3.40.50.1820">
    <property type="entry name" value="alpha/beta hydrolase"/>
    <property type="match status" value="1"/>
</dbReference>
<reference evidence="1 2" key="1">
    <citation type="journal article" date="2019" name="Int. J. Syst. Evol. Microbiol.">
        <title>The Global Catalogue of Microorganisms (GCM) 10K type strain sequencing project: providing services to taxonomists for standard genome sequencing and annotation.</title>
        <authorList>
            <consortium name="The Broad Institute Genomics Platform"/>
            <consortium name="The Broad Institute Genome Sequencing Center for Infectious Disease"/>
            <person name="Wu L."/>
            <person name="Ma J."/>
        </authorList>
    </citation>
    <scope>NUCLEOTIDE SEQUENCE [LARGE SCALE GENOMIC DNA]</scope>
    <source>
        <strain evidence="1 2">JCM 15672</strain>
    </source>
</reference>
<gene>
    <name evidence="1" type="ORF">GCM10009819_15390</name>
</gene>
<dbReference type="InterPro" id="IPR029058">
    <property type="entry name" value="AB_hydrolase_fold"/>
</dbReference>
<keyword evidence="2" id="KW-1185">Reference proteome</keyword>
<evidence type="ECO:0000313" key="1">
    <source>
        <dbReference type="EMBL" id="GAA2032295.1"/>
    </source>
</evidence>
<protein>
    <recommendedName>
        <fullName evidence="3">Alpha/beta hydrolase</fullName>
    </recommendedName>
</protein>